<keyword evidence="4 7" id="KW-0067">ATP-binding</keyword>
<dbReference type="InterPro" id="IPR027413">
    <property type="entry name" value="GROEL-like_equatorial_sf"/>
</dbReference>
<evidence type="ECO:0000256" key="7">
    <source>
        <dbReference type="HAMAP-Rule" id="MF_00600"/>
    </source>
</evidence>
<feature type="region of interest" description="Disordered" evidence="10">
    <location>
        <begin position="524"/>
        <end position="545"/>
    </location>
</feature>
<dbReference type="PANTHER" id="PTHR45633">
    <property type="entry name" value="60 KDA HEAT SHOCK PROTEIN, MITOCHONDRIAL"/>
    <property type="match status" value="1"/>
</dbReference>
<name>A0A937AFD9_9HYPH</name>
<dbReference type="Pfam" id="PF00118">
    <property type="entry name" value="Cpn60_TCP1"/>
    <property type="match status" value="1"/>
</dbReference>
<sequence>MSAKDVRLGSYAQDGIAQGVNILADAVKCTLGPRGKYVVIGSEYGQPRVTKDGVFVAKNISLKDPLQEVGARMIRSVATSTNDRSGDGTTTASCLAQAIINEGRKAVTSGRNPMDLKRGIEAAVKAVVETLKGYSKKVETHEEIVQVATISANGNREIGKNVAHAIEQVGPTGVVTLETAKTADTTVNLVEGMQFERGFISPYFITNSEKMCCEIDDPHILICDKKIGALQPILNLLETIAKSGRSLLIIAEDVEGEALATLVVNRLRGGLPVFAVKAPAFGDRRKQILQDIAVLVGATFVSDEIGVKLEKTTLEDLGSAKKVIITKDDTTIVGGIGDQGKVQARVKEIQSSIEVTTSDYDRDKLKERLAKLSCGVAVVHVGEMTEAALNEKKECYQDSIDATRAAIDEGIVAGGGTALLRASQALSVEVDNDDQAAGVEILRKALVSPCHQIAKNAGEEAALIVGKIKENENINFGYDAQNCVFGDMFEKGIVDPMKVVRNALQSAASVASMLLITGASVTDFPKDESSSSKAPAGAGGMPGMGGMGGMDMM</sequence>
<evidence type="ECO:0000256" key="9">
    <source>
        <dbReference type="RuleBase" id="RU000419"/>
    </source>
</evidence>
<dbReference type="SUPFAM" id="SSF52029">
    <property type="entry name" value="GroEL apical domain-like"/>
    <property type="match status" value="1"/>
</dbReference>
<keyword evidence="6 7" id="KW-0413">Isomerase</keyword>
<protein>
    <recommendedName>
        <fullName evidence="7">Chaperonin GroEL</fullName>
        <ecNumber evidence="7">5.6.1.7</ecNumber>
    </recommendedName>
    <alternativeName>
        <fullName evidence="7">60 kDa chaperonin</fullName>
    </alternativeName>
    <alternativeName>
        <fullName evidence="7">Chaperonin-60</fullName>
        <shortName evidence="7">Cpn60</shortName>
    </alternativeName>
</protein>
<dbReference type="GO" id="GO:0051082">
    <property type="term" value="F:unfolded protein binding"/>
    <property type="evidence" value="ECO:0007669"/>
    <property type="project" value="UniProtKB-UniRule"/>
</dbReference>
<dbReference type="NCBIfam" id="NF009489">
    <property type="entry name" value="PRK12851.1"/>
    <property type="match status" value="1"/>
</dbReference>
<dbReference type="PRINTS" id="PR00298">
    <property type="entry name" value="CHAPERONIN60"/>
</dbReference>
<dbReference type="HAMAP" id="MF_00600">
    <property type="entry name" value="CH60"/>
    <property type="match status" value="1"/>
</dbReference>
<organism evidence="11 12">
    <name type="scientific">Candidatus Liberibacter ctenarytainae</name>
    <dbReference type="NCBI Taxonomy" id="2020335"/>
    <lineage>
        <taxon>Bacteria</taxon>
        <taxon>Pseudomonadati</taxon>
        <taxon>Pseudomonadota</taxon>
        <taxon>Alphaproteobacteria</taxon>
        <taxon>Hyphomicrobiales</taxon>
        <taxon>Rhizobiaceae</taxon>
        <taxon>Liberibacter</taxon>
    </lineage>
</organism>
<dbReference type="Gene3D" id="3.30.260.10">
    <property type="entry name" value="TCP-1-like chaperonin intermediate domain"/>
    <property type="match status" value="1"/>
</dbReference>
<dbReference type="InterPro" id="IPR002423">
    <property type="entry name" value="Cpn60/GroEL/TCP-1"/>
</dbReference>
<comment type="caution">
    <text evidence="11">The sequence shown here is derived from an EMBL/GenBank/DDBJ whole genome shotgun (WGS) entry which is preliminary data.</text>
</comment>
<dbReference type="InterPro" id="IPR027410">
    <property type="entry name" value="TCP-1-like_intermed_sf"/>
</dbReference>
<comment type="function">
    <text evidence="7 9">Together with its co-chaperonin GroES, plays an essential role in assisting protein folding. The GroEL-GroES system forms a nano-cage that allows encapsulation of the non-native substrate proteins and provides a physical environment optimized to promote and accelerate protein folding.</text>
</comment>
<dbReference type="EMBL" id="SEOL01000005">
    <property type="protein sequence ID" value="MBL0849068.1"/>
    <property type="molecule type" value="Genomic_DNA"/>
</dbReference>
<evidence type="ECO:0000256" key="4">
    <source>
        <dbReference type="ARBA" id="ARBA00022840"/>
    </source>
</evidence>
<keyword evidence="3 7" id="KW-0547">Nucleotide-binding</keyword>
<dbReference type="CDD" id="cd03344">
    <property type="entry name" value="GroEL"/>
    <property type="match status" value="1"/>
</dbReference>
<dbReference type="FunFam" id="3.50.7.10:FF:000001">
    <property type="entry name" value="60 kDa chaperonin"/>
    <property type="match status" value="1"/>
</dbReference>
<feature type="binding site" evidence="7">
    <location>
        <position position="495"/>
    </location>
    <ligand>
        <name>ATP</name>
        <dbReference type="ChEBI" id="CHEBI:30616"/>
    </ligand>
</feature>
<evidence type="ECO:0000256" key="6">
    <source>
        <dbReference type="ARBA" id="ARBA00023235"/>
    </source>
</evidence>
<keyword evidence="2 7" id="KW-0963">Cytoplasm</keyword>
<dbReference type="GO" id="GO:0140662">
    <property type="term" value="F:ATP-dependent protein folding chaperone"/>
    <property type="evidence" value="ECO:0007669"/>
    <property type="project" value="InterPro"/>
</dbReference>
<feature type="binding site" evidence="7">
    <location>
        <begin position="30"/>
        <end position="33"/>
    </location>
    <ligand>
        <name>ATP</name>
        <dbReference type="ChEBI" id="CHEBI:30616"/>
    </ligand>
</feature>
<dbReference type="NCBIfam" id="TIGR02348">
    <property type="entry name" value="GroEL"/>
    <property type="match status" value="1"/>
</dbReference>
<dbReference type="Gene3D" id="3.50.7.10">
    <property type="entry name" value="GroEL"/>
    <property type="match status" value="1"/>
</dbReference>
<evidence type="ECO:0000256" key="3">
    <source>
        <dbReference type="ARBA" id="ARBA00022741"/>
    </source>
</evidence>
<proteinExistence type="inferred from homology"/>
<feature type="binding site" evidence="7">
    <location>
        <begin position="87"/>
        <end position="91"/>
    </location>
    <ligand>
        <name>ATP</name>
        <dbReference type="ChEBI" id="CHEBI:30616"/>
    </ligand>
</feature>
<dbReference type="GO" id="GO:0042026">
    <property type="term" value="P:protein refolding"/>
    <property type="evidence" value="ECO:0007669"/>
    <property type="project" value="UniProtKB-UniRule"/>
</dbReference>
<dbReference type="Proteomes" id="UP000736856">
    <property type="component" value="Unassembled WGS sequence"/>
</dbReference>
<feature type="binding site" evidence="7">
    <location>
        <position position="51"/>
    </location>
    <ligand>
        <name>ATP</name>
        <dbReference type="ChEBI" id="CHEBI:30616"/>
    </ligand>
</feature>
<accession>A0A937AFD9</accession>
<reference evidence="11" key="1">
    <citation type="submission" date="2019-02" db="EMBL/GenBank/DDBJ databases">
        <title>A novel Candidatus Liberibacter species associated with the New Zealand native fuchsia psyllid, Ctenarytaina fuchsiae.</title>
        <authorList>
            <person name="Thompson S.M."/>
            <person name="Jorgensen N."/>
            <person name="David C."/>
            <person name="Bulman S.R."/>
            <person name="Smith G.R."/>
        </authorList>
    </citation>
    <scope>NUCLEOTIDE SEQUENCE</scope>
    <source>
        <strain evidence="11">Oxford</strain>
    </source>
</reference>
<evidence type="ECO:0000256" key="5">
    <source>
        <dbReference type="ARBA" id="ARBA00023186"/>
    </source>
</evidence>
<dbReference type="GO" id="GO:0005737">
    <property type="term" value="C:cytoplasm"/>
    <property type="evidence" value="ECO:0007669"/>
    <property type="project" value="UniProtKB-SubCell"/>
</dbReference>
<evidence type="ECO:0000256" key="8">
    <source>
        <dbReference type="RuleBase" id="RU000418"/>
    </source>
</evidence>
<keyword evidence="5 7" id="KW-0143">Chaperone</keyword>
<dbReference type="PROSITE" id="PS00296">
    <property type="entry name" value="CHAPERONINS_CPN60"/>
    <property type="match status" value="1"/>
</dbReference>
<dbReference type="EC" id="5.6.1.7" evidence="7"/>
<gene>
    <name evidence="7 11" type="primary">groL</name>
    <name evidence="7" type="synonym">groEL</name>
    <name evidence="11" type="ORF">EU981_03175</name>
</gene>
<dbReference type="AlphaFoldDB" id="A0A937AFD9"/>
<evidence type="ECO:0000256" key="2">
    <source>
        <dbReference type="ARBA" id="ARBA00022490"/>
    </source>
</evidence>
<dbReference type="GO" id="GO:0016853">
    <property type="term" value="F:isomerase activity"/>
    <property type="evidence" value="ECO:0007669"/>
    <property type="project" value="UniProtKB-KW"/>
</dbReference>
<evidence type="ECO:0000313" key="12">
    <source>
        <dbReference type="Proteomes" id="UP000736856"/>
    </source>
</evidence>
<dbReference type="GO" id="GO:0005524">
    <property type="term" value="F:ATP binding"/>
    <property type="evidence" value="ECO:0007669"/>
    <property type="project" value="UniProtKB-UniRule"/>
</dbReference>
<dbReference type="SUPFAM" id="SSF54849">
    <property type="entry name" value="GroEL-intermediate domain like"/>
    <property type="match status" value="1"/>
</dbReference>
<dbReference type="NCBIfam" id="NF009487">
    <property type="entry name" value="PRK12849.1"/>
    <property type="match status" value="1"/>
</dbReference>
<comment type="similarity">
    <text evidence="1 7 8">Belongs to the chaperonin (HSP60) family.</text>
</comment>
<dbReference type="InterPro" id="IPR018370">
    <property type="entry name" value="Chaperonin_Cpn60_CS"/>
</dbReference>
<evidence type="ECO:0000313" key="11">
    <source>
        <dbReference type="EMBL" id="MBL0849068.1"/>
    </source>
</evidence>
<dbReference type="InterPro" id="IPR027409">
    <property type="entry name" value="GroEL-like_apical_dom_sf"/>
</dbReference>
<comment type="subcellular location">
    <subcellularLocation>
        <location evidence="7">Cytoplasm</location>
    </subcellularLocation>
</comment>
<feature type="binding site" evidence="7">
    <location>
        <position position="415"/>
    </location>
    <ligand>
        <name>ATP</name>
        <dbReference type="ChEBI" id="CHEBI:30616"/>
    </ligand>
</feature>
<dbReference type="NCBIfam" id="NF009488">
    <property type="entry name" value="PRK12850.1"/>
    <property type="match status" value="1"/>
</dbReference>
<dbReference type="NCBIfam" id="NF000592">
    <property type="entry name" value="PRK00013.1"/>
    <property type="match status" value="1"/>
</dbReference>
<comment type="subunit">
    <text evidence="7 9">Forms a cylinder of 14 subunits composed of two heptameric rings stacked back-to-back. Interacts with the co-chaperonin GroES.</text>
</comment>
<dbReference type="InterPro" id="IPR001844">
    <property type="entry name" value="Cpn60/GroEL"/>
</dbReference>
<evidence type="ECO:0000256" key="10">
    <source>
        <dbReference type="SAM" id="MobiDB-lite"/>
    </source>
</evidence>
<dbReference type="SUPFAM" id="SSF48592">
    <property type="entry name" value="GroEL equatorial domain-like"/>
    <property type="match status" value="1"/>
</dbReference>
<dbReference type="Gene3D" id="1.10.560.10">
    <property type="entry name" value="GroEL-like equatorial domain"/>
    <property type="match status" value="1"/>
</dbReference>
<evidence type="ECO:0000256" key="1">
    <source>
        <dbReference type="ARBA" id="ARBA00006607"/>
    </source>
</evidence>
<comment type="caution">
    <text evidence="7">Lacks conserved residue(s) required for the propagation of feature annotation.</text>
</comment>